<dbReference type="InterPro" id="IPR023346">
    <property type="entry name" value="Lysozyme-like_dom_sf"/>
</dbReference>
<dbReference type="AlphaFoldDB" id="E6QJD1"/>
<reference evidence="2" key="1">
    <citation type="submission" date="2009-10" db="EMBL/GenBank/DDBJ databases">
        <title>Diversity of trophic interactions inside an arsenic-rich microbial ecosystem.</title>
        <authorList>
            <person name="Bertin P.N."/>
            <person name="Heinrich-Salmeron A."/>
            <person name="Pelletier E."/>
            <person name="Goulhen-Chollet F."/>
            <person name="Arsene-Ploetze F."/>
            <person name="Gallien S."/>
            <person name="Calteau A."/>
            <person name="Vallenet D."/>
            <person name="Casiot C."/>
            <person name="Chane-Woon-Ming B."/>
            <person name="Giloteaux L."/>
            <person name="Barakat M."/>
            <person name="Bonnefoy V."/>
            <person name="Bruneel O."/>
            <person name="Chandler M."/>
            <person name="Cleiss J."/>
            <person name="Duran R."/>
            <person name="Elbaz-Poulichet F."/>
            <person name="Fonknechten N."/>
            <person name="Lauga B."/>
            <person name="Mornico D."/>
            <person name="Ortet P."/>
            <person name="Schaeffer C."/>
            <person name="Siguier P."/>
            <person name="Alexander Thil Smith A."/>
            <person name="Van Dorsselaer A."/>
            <person name="Weissenbach J."/>
            <person name="Medigue C."/>
            <person name="Le Paslier D."/>
        </authorList>
    </citation>
    <scope>NUCLEOTIDE SEQUENCE</scope>
</reference>
<dbReference type="CDD" id="cd13400">
    <property type="entry name" value="LT_IagB-like"/>
    <property type="match status" value="1"/>
</dbReference>
<organism evidence="2">
    <name type="scientific">mine drainage metagenome</name>
    <dbReference type="NCBI Taxonomy" id="410659"/>
    <lineage>
        <taxon>unclassified sequences</taxon>
        <taxon>metagenomes</taxon>
        <taxon>ecological metagenomes</taxon>
    </lineage>
</organism>
<evidence type="ECO:0000313" key="2">
    <source>
        <dbReference type="EMBL" id="CBI07347.1"/>
    </source>
</evidence>
<sequence length="132" mass="15221">MIPVSLCENAAAIWFHEPVLILRAIAKVEGGWKGARIADANGTADHGLMQINSVWRKRLHRMGWHMHTVQWHNCASVFTGAWILRQELDASHHFWLGVAWYQSRNPVYGLPFAQKVYRAAWHIHYGAQNVRQ</sequence>
<gene>
    <name evidence="2" type="ORF">CARN6_0679</name>
</gene>
<dbReference type="SUPFAM" id="SSF53955">
    <property type="entry name" value="Lysozyme-like"/>
    <property type="match status" value="1"/>
</dbReference>
<proteinExistence type="predicted"/>
<feature type="domain" description="Transglycosylase SLT" evidence="1">
    <location>
        <begin position="20"/>
        <end position="98"/>
    </location>
</feature>
<name>E6QJD1_9ZZZZ</name>
<dbReference type="InterPro" id="IPR008258">
    <property type="entry name" value="Transglycosylase_SLT_dom_1"/>
</dbReference>
<protein>
    <submittedName>
        <fullName evidence="2">Lytic transglycosylase, catalytic</fullName>
    </submittedName>
</protein>
<comment type="caution">
    <text evidence="2">The sequence shown here is derived from an EMBL/GenBank/DDBJ whole genome shotgun (WGS) entry which is preliminary data.</text>
</comment>
<evidence type="ECO:0000259" key="1">
    <source>
        <dbReference type="Pfam" id="PF01464"/>
    </source>
</evidence>
<accession>E6QJD1</accession>
<dbReference type="Gene3D" id="1.10.530.10">
    <property type="match status" value="1"/>
</dbReference>
<dbReference type="EMBL" id="CABQ01000087">
    <property type="protein sequence ID" value="CBI07347.1"/>
    <property type="molecule type" value="Genomic_DNA"/>
</dbReference>
<dbReference type="Pfam" id="PF01464">
    <property type="entry name" value="SLT"/>
    <property type="match status" value="1"/>
</dbReference>